<dbReference type="GO" id="GO:0015074">
    <property type="term" value="P:DNA integration"/>
    <property type="evidence" value="ECO:0007669"/>
    <property type="project" value="InterPro"/>
</dbReference>
<dbReference type="Proteomes" id="UP000243494">
    <property type="component" value="Unassembled WGS sequence"/>
</dbReference>
<accession>A0A371IW30</accession>
<protein>
    <recommendedName>
        <fullName evidence="1">Integrase catalytic domain-containing protein</fullName>
    </recommendedName>
</protein>
<reference evidence="2 3" key="1">
    <citation type="journal article" date="2017" name="Genome Announc.">
        <title>Draft Genome Sequence of Romboutsia maritimum sp. nov. Strain CCRI-22766(T), Isolated from Coastal Estuarine Mud.</title>
        <authorList>
            <person name="Maheux A.F."/>
            <person name="Boudreau D.K."/>
            <person name="Berube E."/>
            <person name="Boissinot M."/>
            <person name="Raymond F."/>
            <person name="Brodeur S."/>
            <person name="Corbeil J."/>
            <person name="Brightwell G."/>
            <person name="Broda D."/>
            <person name="Omar R.F."/>
            <person name="Bergeron M.G."/>
        </authorList>
    </citation>
    <scope>NUCLEOTIDE SEQUENCE [LARGE SCALE GENOMIC DNA]</scope>
    <source>
        <strain evidence="2 3">CCRI-22766</strain>
    </source>
</reference>
<comment type="caution">
    <text evidence="2">The sequence shown here is derived from an EMBL/GenBank/DDBJ whole genome shotgun (WGS) entry which is preliminary data.</text>
</comment>
<name>A0A371IW30_9FIRM</name>
<feature type="domain" description="Integrase catalytic" evidence="1">
    <location>
        <begin position="27"/>
        <end position="52"/>
    </location>
</feature>
<gene>
    <name evidence="2" type="ORF">CHF27_000330</name>
</gene>
<dbReference type="Pfam" id="PF13333">
    <property type="entry name" value="rve_2"/>
    <property type="match status" value="1"/>
</dbReference>
<dbReference type="RefSeq" id="WP_115975844.1">
    <property type="nucleotide sequence ID" value="NZ_NOJZ02000001.1"/>
</dbReference>
<dbReference type="AlphaFoldDB" id="A0A371IW30"/>
<evidence type="ECO:0000313" key="3">
    <source>
        <dbReference type="Proteomes" id="UP000243494"/>
    </source>
</evidence>
<sequence>MYLSTILDLGDNIIVLHVISTSNNNKLVFDTFKELKLAINNYIKFYNEKNRKKIKQTGSIGLSKSDLNCLSLIISAIH</sequence>
<keyword evidence="3" id="KW-1185">Reference proteome</keyword>
<dbReference type="InterPro" id="IPR001584">
    <property type="entry name" value="Integrase_cat-core"/>
</dbReference>
<organism evidence="2 3">
    <name type="scientific">Romboutsia maritimum</name>
    <dbReference type="NCBI Taxonomy" id="2020948"/>
    <lineage>
        <taxon>Bacteria</taxon>
        <taxon>Bacillati</taxon>
        <taxon>Bacillota</taxon>
        <taxon>Clostridia</taxon>
        <taxon>Peptostreptococcales</taxon>
        <taxon>Peptostreptococcaceae</taxon>
        <taxon>Romboutsia</taxon>
    </lineage>
</organism>
<dbReference type="EMBL" id="NOJZ02000001">
    <property type="protein sequence ID" value="RDY24682.1"/>
    <property type="molecule type" value="Genomic_DNA"/>
</dbReference>
<evidence type="ECO:0000313" key="2">
    <source>
        <dbReference type="EMBL" id="RDY24682.1"/>
    </source>
</evidence>
<proteinExistence type="predicted"/>
<evidence type="ECO:0000259" key="1">
    <source>
        <dbReference type="Pfam" id="PF13333"/>
    </source>
</evidence>